<dbReference type="EMBL" id="JAAALK010000953">
    <property type="protein sequence ID" value="KAG8043436.1"/>
    <property type="molecule type" value="Genomic_DNA"/>
</dbReference>
<organism evidence="2 3">
    <name type="scientific">Zizania palustris</name>
    <name type="common">Northern wild rice</name>
    <dbReference type="NCBI Taxonomy" id="103762"/>
    <lineage>
        <taxon>Eukaryota</taxon>
        <taxon>Viridiplantae</taxon>
        <taxon>Streptophyta</taxon>
        <taxon>Embryophyta</taxon>
        <taxon>Tracheophyta</taxon>
        <taxon>Spermatophyta</taxon>
        <taxon>Magnoliopsida</taxon>
        <taxon>Liliopsida</taxon>
        <taxon>Poales</taxon>
        <taxon>Poaceae</taxon>
        <taxon>BOP clade</taxon>
        <taxon>Oryzoideae</taxon>
        <taxon>Oryzeae</taxon>
        <taxon>Zizaniinae</taxon>
        <taxon>Zizania</taxon>
    </lineage>
</organism>
<proteinExistence type="predicted"/>
<comment type="caution">
    <text evidence="2">The sequence shown here is derived from an EMBL/GenBank/DDBJ whole genome shotgun (WGS) entry which is preliminary data.</text>
</comment>
<reference evidence="2" key="2">
    <citation type="submission" date="2021-02" db="EMBL/GenBank/DDBJ databases">
        <authorList>
            <person name="Kimball J.A."/>
            <person name="Haas M.W."/>
            <person name="Macchietto M."/>
            <person name="Kono T."/>
            <person name="Duquette J."/>
            <person name="Shao M."/>
        </authorList>
    </citation>
    <scope>NUCLEOTIDE SEQUENCE</scope>
    <source>
        <tissue evidence="2">Fresh leaf tissue</tissue>
    </source>
</reference>
<feature type="compositionally biased region" description="Basic and acidic residues" evidence="1">
    <location>
        <begin position="1"/>
        <end position="20"/>
    </location>
</feature>
<name>A0A8J5R1T1_ZIZPA</name>
<dbReference type="Proteomes" id="UP000729402">
    <property type="component" value="Unassembled WGS sequence"/>
</dbReference>
<feature type="region of interest" description="Disordered" evidence="1">
    <location>
        <begin position="1"/>
        <end position="69"/>
    </location>
</feature>
<evidence type="ECO:0000313" key="3">
    <source>
        <dbReference type="Proteomes" id="UP000729402"/>
    </source>
</evidence>
<evidence type="ECO:0000313" key="2">
    <source>
        <dbReference type="EMBL" id="KAG8043436.1"/>
    </source>
</evidence>
<evidence type="ECO:0000256" key="1">
    <source>
        <dbReference type="SAM" id="MobiDB-lite"/>
    </source>
</evidence>
<keyword evidence="3" id="KW-1185">Reference proteome</keyword>
<accession>A0A8J5R1T1</accession>
<gene>
    <name evidence="2" type="ORF">GUJ93_ZPchr0458g22517</name>
</gene>
<protein>
    <submittedName>
        <fullName evidence="2">Uncharacterized protein</fullName>
    </submittedName>
</protein>
<sequence>MYEAFVWRKDEVPGYDDRDASTSAAAPPLGPAQTKRRTPQKKLASKRKKRLAPEGGPPVARTLSSWLNL</sequence>
<feature type="compositionally biased region" description="Basic residues" evidence="1">
    <location>
        <begin position="34"/>
        <end position="50"/>
    </location>
</feature>
<dbReference type="AlphaFoldDB" id="A0A8J5R1T1"/>
<reference evidence="2" key="1">
    <citation type="journal article" date="2021" name="bioRxiv">
        <title>Whole Genome Assembly and Annotation of Northern Wild Rice, Zizania palustris L., Supports a Whole Genome Duplication in the Zizania Genus.</title>
        <authorList>
            <person name="Haas M."/>
            <person name="Kono T."/>
            <person name="Macchietto M."/>
            <person name="Millas R."/>
            <person name="McGilp L."/>
            <person name="Shao M."/>
            <person name="Duquette J."/>
            <person name="Hirsch C.N."/>
            <person name="Kimball J."/>
        </authorList>
    </citation>
    <scope>NUCLEOTIDE SEQUENCE</scope>
    <source>
        <tissue evidence="2">Fresh leaf tissue</tissue>
    </source>
</reference>